<keyword evidence="1" id="KW-0732">Signal</keyword>
<dbReference type="EMBL" id="LAFY01005902">
    <property type="protein sequence ID" value="KJX92040.1"/>
    <property type="molecule type" value="Genomic_DNA"/>
</dbReference>
<evidence type="ECO:0000313" key="3">
    <source>
        <dbReference type="Proteomes" id="UP000033647"/>
    </source>
</evidence>
<feature type="chain" id="PRO_5002468425" evidence="1">
    <location>
        <begin position="20"/>
        <end position="175"/>
    </location>
</feature>
<organism evidence="2 3">
    <name type="scientific">Zymoseptoria brevis</name>
    <dbReference type="NCBI Taxonomy" id="1047168"/>
    <lineage>
        <taxon>Eukaryota</taxon>
        <taxon>Fungi</taxon>
        <taxon>Dikarya</taxon>
        <taxon>Ascomycota</taxon>
        <taxon>Pezizomycotina</taxon>
        <taxon>Dothideomycetes</taxon>
        <taxon>Dothideomycetidae</taxon>
        <taxon>Mycosphaerellales</taxon>
        <taxon>Mycosphaerellaceae</taxon>
        <taxon>Zymoseptoria</taxon>
    </lineage>
</organism>
<evidence type="ECO:0000256" key="1">
    <source>
        <dbReference type="SAM" id="SignalP"/>
    </source>
</evidence>
<gene>
    <name evidence="2" type="ORF">TI39_contig5947g00001</name>
</gene>
<evidence type="ECO:0000313" key="2">
    <source>
        <dbReference type="EMBL" id="KJX92040.1"/>
    </source>
</evidence>
<accession>A0A0F4G728</accession>
<dbReference type="AlphaFoldDB" id="A0A0F4G728"/>
<name>A0A0F4G728_9PEZI</name>
<dbReference type="OrthoDB" id="10318931at2759"/>
<proteinExistence type="predicted"/>
<dbReference type="Proteomes" id="UP000033647">
    <property type="component" value="Unassembled WGS sequence"/>
</dbReference>
<keyword evidence="3" id="KW-1185">Reference proteome</keyword>
<comment type="caution">
    <text evidence="2">The sequence shown here is derived from an EMBL/GenBank/DDBJ whole genome shotgun (WGS) entry which is preliminary data.</text>
</comment>
<protein>
    <submittedName>
        <fullName evidence="2">Uncharacterized protein</fullName>
    </submittedName>
</protein>
<reference evidence="2 3" key="1">
    <citation type="submission" date="2015-03" db="EMBL/GenBank/DDBJ databases">
        <title>RNA-seq based gene annotation and comparative genomics of four Zymoseptoria species reveal species-specific pathogenicity related genes and transposable element activity.</title>
        <authorList>
            <person name="Grandaubert J."/>
            <person name="Bhattacharyya A."/>
            <person name="Stukenbrock E.H."/>
        </authorList>
    </citation>
    <scope>NUCLEOTIDE SEQUENCE [LARGE SCALE GENOMIC DNA]</scope>
    <source>
        <strain evidence="2 3">Zb18110</strain>
    </source>
</reference>
<sequence>MKGFAITATLSLLVASGWAKPKFVVKKLDSVAMQSSKSGLRGLRRRDNRNEFRWNPDGTANCTDNSHCTNWSRDAVGGCYGSTPHADLCNGHLGLCIAVSTDPAAFCLCRIGEPTVDACHRGPSPSDITGLGQAFTYCVQNCVDDSNVPNAADHGGNGLCALADNPVDEDPCLGS</sequence>
<feature type="signal peptide" evidence="1">
    <location>
        <begin position="1"/>
        <end position="19"/>
    </location>
</feature>